<evidence type="ECO:0000313" key="2">
    <source>
        <dbReference type="EMBL" id="AEA42706.1"/>
    </source>
</evidence>
<dbReference type="NCBIfam" id="NF033709">
    <property type="entry name" value="PorV_fam"/>
    <property type="match status" value="1"/>
</dbReference>
<evidence type="ECO:0008006" key="4">
    <source>
        <dbReference type="Google" id="ProtNLM"/>
    </source>
</evidence>
<feature type="signal peptide" evidence="1">
    <location>
        <begin position="1"/>
        <end position="25"/>
    </location>
</feature>
<keyword evidence="3" id="KW-1185">Reference proteome</keyword>
<dbReference type="Proteomes" id="UP000007463">
    <property type="component" value="Chromosome"/>
</dbReference>
<gene>
    <name evidence="2" type="ordered locus">Fluta_0702</name>
</gene>
<dbReference type="RefSeq" id="WP_013685478.1">
    <property type="nucleotide sequence ID" value="NC_015321.1"/>
</dbReference>
<reference evidence="3" key="2">
    <citation type="submission" date="2011-02" db="EMBL/GenBank/DDBJ databases">
        <title>The complete genome of Fluviicola taffensis DSM 16823.</title>
        <authorList>
            <consortium name="US DOE Joint Genome Institute (JGI-PGF)"/>
            <person name="Lucas S."/>
            <person name="Copeland A."/>
            <person name="Lapidus A."/>
            <person name="Bruce D."/>
            <person name="Goodwin L."/>
            <person name="Pitluck S."/>
            <person name="Kyrpides N."/>
            <person name="Mavromatis K."/>
            <person name="Ivanova N."/>
            <person name="Mikhailova N."/>
            <person name="Pagani I."/>
            <person name="Chertkov O."/>
            <person name="Detter J.C."/>
            <person name="Han C."/>
            <person name="Tapia R."/>
            <person name="Land M."/>
            <person name="Hauser L."/>
            <person name="Markowitz V."/>
            <person name="Cheng J.-F."/>
            <person name="Hugenholtz P."/>
            <person name="Woyke T."/>
            <person name="Wu D."/>
            <person name="Tindall B."/>
            <person name="Pomrenke H.G."/>
            <person name="Brambilla E."/>
            <person name="Klenk H.-P."/>
            <person name="Eisen J.A."/>
        </authorList>
    </citation>
    <scope>NUCLEOTIDE SEQUENCE [LARGE SCALE GENOMIC DNA]</scope>
    <source>
        <strain evidence="3">DSM 16823 / RW262 / RW262</strain>
    </source>
</reference>
<reference evidence="2 3" key="1">
    <citation type="journal article" date="2011" name="Stand. Genomic Sci.">
        <title>Complete genome sequence of the gliding freshwater bacterium Fluviicola taffensis type strain (RW262).</title>
        <authorList>
            <person name="Woyke T."/>
            <person name="Chertkov O."/>
            <person name="Lapidus A."/>
            <person name="Nolan M."/>
            <person name="Lucas S."/>
            <person name="Del Rio T.G."/>
            <person name="Tice H."/>
            <person name="Cheng J.F."/>
            <person name="Tapia R."/>
            <person name="Han C."/>
            <person name="Goodwin L."/>
            <person name="Pitluck S."/>
            <person name="Liolios K."/>
            <person name="Pagani I."/>
            <person name="Ivanova N."/>
            <person name="Huntemann M."/>
            <person name="Mavromatis K."/>
            <person name="Mikhailova N."/>
            <person name="Pati A."/>
            <person name="Chen A."/>
            <person name="Palaniappan K."/>
            <person name="Land M."/>
            <person name="Hauser L."/>
            <person name="Brambilla E.M."/>
            <person name="Rohde M."/>
            <person name="Mwirichia R."/>
            <person name="Sikorski J."/>
            <person name="Tindall B.J."/>
            <person name="Goker M."/>
            <person name="Bristow J."/>
            <person name="Eisen J.A."/>
            <person name="Markowitz V."/>
            <person name="Hugenholtz P."/>
            <person name="Klenk H.P."/>
            <person name="Kyrpides N.C."/>
        </authorList>
    </citation>
    <scope>NUCLEOTIDE SEQUENCE [LARGE SCALE GENOMIC DNA]</scope>
    <source>
        <strain evidence="3">DSM 16823 / RW262 / RW262</strain>
    </source>
</reference>
<dbReference type="Gene3D" id="2.40.160.60">
    <property type="entry name" value="Outer membrane protein transport protein (OMPP1/FadL/TodX)"/>
    <property type="match status" value="1"/>
</dbReference>
<protein>
    <recommendedName>
        <fullName evidence="4">DUF3308 domain-containing protein</fullName>
    </recommendedName>
</protein>
<proteinExistence type="predicted"/>
<feature type="chain" id="PRO_5003283505" description="DUF3308 domain-containing protein" evidence="1">
    <location>
        <begin position="26"/>
        <end position="354"/>
    </location>
</feature>
<dbReference type="AlphaFoldDB" id="F2II06"/>
<sequence length="354" mass="37500" precursor="true">MKSINNIIRCTALAGVVMSYSSVFAGNEDRVGSAGATQLLVNPWARSLAIGDAGVSHVNGLEATFTNIAGLAFTDKTQIKFNRTNWMGSAGIALNAAGVAQRISASSVIAVSIQSMNFGDNLITTVDLPDGNQGTFSPRMNIFNVGFAHSFSSSIYGGVNFKVISESISNLRATGVAFDAGIRYVTGEQDQIKFGIALKNVGPVMKYKGDGLSDQVNILATGGIATLEQRSATYELPSLLNIGGSYDFNMNEKNKLILSAAFTANSFQKDQYRLGLDYGMTLNRVAFNIRAGYIAEKGIFKTENRSNALTGLTAGFSADALVGKNKSALGLEYAMRLAGVFGVIHTFGATISIK</sequence>
<organism evidence="2 3">
    <name type="scientific">Fluviicola taffensis (strain DSM 16823 / NCIMB 13979 / RW262)</name>
    <dbReference type="NCBI Taxonomy" id="755732"/>
    <lineage>
        <taxon>Bacteria</taxon>
        <taxon>Pseudomonadati</taxon>
        <taxon>Bacteroidota</taxon>
        <taxon>Flavobacteriia</taxon>
        <taxon>Flavobacteriales</taxon>
        <taxon>Crocinitomicaceae</taxon>
        <taxon>Fluviicola</taxon>
    </lineage>
</organism>
<name>F2II06_FLUTR</name>
<evidence type="ECO:0000313" key="3">
    <source>
        <dbReference type="Proteomes" id="UP000007463"/>
    </source>
</evidence>
<dbReference type="OrthoDB" id="9807473at2"/>
<dbReference type="eggNOG" id="COG2067">
    <property type="taxonomic scope" value="Bacteria"/>
</dbReference>
<dbReference type="EMBL" id="CP002542">
    <property type="protein sequence ID" value="AEA42706.1"/>
    <property type="molecule type" value="Genomic_DNA"/>
</dbReference>
<accession>F2II06</accession>
<evidence type="ECO:0000256" key="1">
    <source>
        <dbReference type="SAM" id="SignalP"/>
    </source>
</evidence>
<dbReference type="STRING" id="755732.Fluta_0702"/>
<dbReference type="KEGG" id="fte:Fluta_0702"/>
<dbReference type="HOGENOM" id="CLU_067062_0_0_10"/>
<keyword evidence="1" id="KW-0732">Signal</keyword>